<evidence type="ECO:0000259" key="5">
    <source>
        <dbReference type="PROSITE" id="PS51296"/>
    </source>
</evidence>
<dbReference type="PANTHER" id="PTHR40261:SF1">
    <property type="entry name" value="RIESKE DOMAIN-CONTAINING PROTEIN"/>
    <property type="match status" value="1"/>
</dbReference>
<dbReference type="InterPro" id="IPR017941">
    <property type="entry name" value="Rieske_2Fe-2S"/>
</dbReference>
<keyword evidence="7" id="KW-1185">Reference proteome</keyword>
<dbReference type="Proteomes" id="UP001212042">
    <property type="component" value="Unassembled WGS sequence"/>
</dbReference>
<evidence type="ECO:0000256" key="4">
    <source>
        <dbReference type="ARBA" id="ARBA00023014"/>
    </source>
</evidence>
<comment type="caution">
    <text evidence="6">The sequence shown here is derived from an EMBL/GenBank/DDBJ whole genome shotgun (WGS) entry which is preliminary data.</text>
</comment>
<dbReference type="CDD" id="cd03467">
    <property type="entry name" value="Rieske"/>
    <property type="match status" value="1"/>
</dbReference>
<keyword evidence="2" id="KW-0479">Metal-binding</keyword>
<dbReference type="PANTHER" id="PTHR40261">
    <property type="match status" value="1"/>
</dbReference>
<name>A0ABT4XM71_9PSED</name>
<dbReference type="Pfam" id="PF00355">
    <property type="entry name" value="Rieske"/>
    <property type="match status" value="1"/>
</dbReference>
<dbReference type="InterPro" id="IPR036922">
    <property type="entry name" value="Rieske_2Fe-2S_sf"/>
</dbReference>
<evidence type="ECO:0000313" key="7">
    <source>
        <dbReference type="Proteomes" id="UP001212042"/>
    </source>
</evidence>
<proteinExistence type="predicted"/>
<evidence type="ECO:0000256" key="2">
    <source>
        <dbReference type="ARBA" id="ARBA00022723"/>
    </source>
</evidence>
<feature type="domain" description="Rieske" evidence="5">
    <location>
        <begin position="74"/>
        <end position="159"/>
    </location>
</feature>
<dbReference type="Gene3D" id="2.102.10.10">
    <property type="entry name" value="Rieske [2Fe-2S] iron-sulphur domain"/>
    <property type="match status" value="1"/>
</dbReference>
<dbReference type="RefSeq" id="WP_271350092.1">
    <property type="nucleotide sequence ID" value="NZ_JAQJZJ010000017.1"/>
</dbReference>
<dbReference type="EMBL" id="JAQJZJ010000017">
    <property type="protein sequence ID" value="MDA7089203.1"/>
    <property type="molecule type" value="Genomic_DNA"/>
</dbReference>
<evidence type="ECO:0000256" key="3">
    <source>
        <dbReference type="ARBA" id="ARBA00023004"/>
    </source>
</evidence>
<reference evidence="6 7" key="1">
    <citation type="submission" date="2023-01" db="EMBL/GenBank/DDBJ databases">
        <title>Pseudomonas SA3-5T sp. nov., isolated from tidal flat sediment.</title>
        <authorList>
            <person name="Kim H.S."/>
            <person name="Kim J.-S."/>
            <person name="Suh M.K."/>
            <person name="Eom M.K."/>
            <person name="Lee J.-S."/>
        </authorList>
    </citation>
    <scope>NUCLEOTIDE SEQUENCE [LARGE SCALE GENOMIC DNA]</scope>
    <source>
        <strain evidence="6 7">SA3-5</strain>
    </source>
</reference>
<dbReference type="PROSITE" id="PS51296">
    <property type="entry name" value="RIESKE"/>
    <property type="match status" value="1"/>
</dbReference>
<keyword evidence="1" id="KW-0001">2Fe-2S</keyword>
<keyword evidence="3" id="KW-0408">Iron</keyword>
<protein>
    <submittedName>
        <fullName evidence="6">Rieske (2Fe-2S) protein</fullName>
    </submittedName>
</protein>
<dbReference type="SUPFAM" id="SSF50022">
    <property type="entry name" value="ISP domain"/>
    <property type="match status" value="1"/>
</dbReference>
<accession>A0ABT4XM71</accession>
<evidence type="ECO:0000256" key="1">
    <source>
        <dbReference type="ARBA" id="ARBA00022714"/>
    </source>
</evidence>
<organism evidence="6 7">
    <name type="scientific">Pseudomonas aestuarii</name>
    <dbReference type="NCBI Taxonomy" id="3018340"/>
    <lineage>
        <taxon>Bacteria</taxon>
        <taxon>Pseudomonadati</taxon>
        <taxon>Pseudomonadota</taxon>
        <taxon>Gammaproteobacteria</taxon>
        <taxon>Pseudomonadales</taxon>
        <taxon>Pseudomonadaceae</taxon>
        <taxon>Pseudomonas</taxon>
    </lineage>
</organism>
<gene>
    <name evidence="6" type="ORF">PH586_22755</name>
</gene>
<sequence>MLGASCISSGDTSHRNKRLAKFVVRGDPSSIGFASVLFAAARGYPNNERCCWLIGQNIQVGLIFRPTIEVFTLLFLCNLCELKHGSALGLDPWEQGRDTLLALLYDGRPKVYRNNCPHQNVPMQYRKDRFMSPDGSRIICFAHGASFRPDNGLCIDGPCLGQSLTSLSCLVDSEGRVWLES</sequence>
<keyword evidence="4" id="KW-0411">Iron-sulfur</keyword>
<evidence type="ECO:0000313" key="6">
    <source>
        <dbReference type="EMBL" id="MDA7089203.1"/>
    </source>
</evidence>